<evidence type="ECO:0000313" key="3">
    <source>
        <dbReference type="Proteomes" id="UP000092634"/>
    </source>
</evidence>
<dbReference type="SUPFAM" id="SSF56935">
    <property type="entry name" value="Porins"/>
    <property type="match status" value="1"/>
</dbReference>
<dbReference type="EMBL" id="MAQB02000001">
    <property type="protein sequence ID" value="OFJ49357.1"/>
    <property type="molecule type" value="Genomic_DNA"/>
</dbReference>
<evidence type="ECO:0000256" key="1">
    <source>
        <dbReference type="SAM" id="SignalP"/>
    </source>
</evidence>
<protein>
    <recommendedName>
        <fullName evidence="4">Porin</fullName>
    </recommendedName>
</protein>
<dbReference type="Proteomes" id="UP000092634">
    <property type="component" value="Unassembled WGS sequence"/>
</dbReference>
<name>A0A1E8PTE3_9BURK</name>
<feature type="signal peptide" evidence="1">
    <location>
        <begin position="1"/>
        <end position="21"/>
    </location>
</feature>
<reference evidence="2 3" key="1">
    <citation type="submission" date="2016-10" db="EMBL/GenBank/DDBJ databases">
        <title>Updated version of Genome Assembly of Janthinobacterium lividum ERGS5:01.</title>
        <authorList>
            <person name="Kumar R."/>
            <person name="Acharya V."/>
            <person name="Singh D."/>
        </authorList>
    </citation>
    <scope>NUCLEOTIDE SEQUENCE [LARGE SCALE GENOMIC DNA]</scope>
    <source>
        <strain evidence="2 3">ERGS5:01</strain>
    </source>
</reference>
<evidence type="ECO:0008006" key="4">
    <source>
        <dbReference type="Google" id="ProtNLM"/>
    </source>
</evidence>
<comment type="caution">
    <text evidence="2">The sequence shown here is derived from an EMBL/GenBank/DDBJ whole genome shotgun (WGS) entry which is preliminary data.</text>
</comment>
<dbReference type="InterPro" id="IPR023614">
    <property type="entry name" value="Porin_dom_sf"/>
</dbReference>
<keyword evidence="1" id="KW-0732">Signal</keyword>
<dbReference type="Gene3D" id="2.40.160.10">
    <property type="entry name" value="Porin"/>
    <property type="match status" value="1"/>
</dbReference>
<sequence length="421" mass="44921">MNKHVLIFLMAMPLAISHAYAEDAASGPTVKISGFGTAALTVADTDNAQFARPNQAAGAGRTARTGVDSNLGLQANVTVNPWLSATVQGLVRKDGEDDFGAELAWAFAKAKVSDSFSVRVGRMGLPVFMISDYRNVGYANTMLRPPGEMYSQVPLNSIDGIDGTYQFSLGDTNITSQLALGRTKATLATGPNSTVHVEGKSIVALNLVAEHGPVTLRFGRAETKLTINDSASQNALMEGLRAAGAGYKFAQLGVLADALEVKNKKASFTSIGLGLDWNDIMVQSEYAKRKTDSYVNDSTSWYVMAGYRIGAFLPYYSHASLKADDRVNNTVPTACPPGYPAACTPTLRALSAGVNTMAYTRNQLEQSTDSIGVRWDFHRSAALKVQIDRIKPKNGQGLFVQAKPGFSGPVTVVAAAIDFVF</sequence>
<dbReference type="AlphaFoldDB" id="A0A1E8PTE3"/>
<organism evidence="2 3">
    <name type="scientific">Janthinobacterium lividum</name>
    <dbReference type="NCBI Taxonomy" id="29581"/>
    <lineage>
        <taxon>Bacteria</taxon>
        <taxon>Pseudomonadati</taxon>
        <taxon>Pseudomonadota</taxon>
        <taxon>Betaproteobacteria</taxon>
        <taxon>Burkholderiales</taxon>
        <taxon>Oxalobacteraceae</taxon>
        <taxon>Janthinobacterium</taxon>
    </lineage>
</organism>
<proteinExistence type="predicted"/>
<accession>A0A1E8PTE3</accession>
<evidence type="ECO:0000313" key="2">
    <source>
        <dbReference type="EMBL" id="OFJ49357.1"/>
    </source>
</evidence>
<feature type="chain" id="PRO_5009214713" description="Porin" evidence="1">
    <location>
        <begin position="22"/>
        <end position="421"/>
    </location>
</feature>
<gene>
    <name evidence="2" type="ORF">BA896_011160</name>
</gene>